<dbReference type="EMBL" id="LT719075">
    <property type="protein sequence ID" value="SJK83444.1"/>
    <property type="molecule type" value="Genomic_DNA"/>
</dbReference>
<organism evidence="1 2">
    <name type="scientific">Escherichia coli</name>
    <dbReference type="NCBI Taxonomy" id="562"/>
    <lineage>
        <taxon>Bacteria</taxon>
        <taxon>Pseudomonadati</taxon>
        <taxon>Pseudomonadota</taxon>
        <taxon>Gammaproteobacteria</taxon>
        <taxon>Enterobacterales</taxon>
        <taxon>Enterobacteriaceae</taxon>
        <taxon>Escherichia</taxon>
    </lineage>
</organism>
<gene>
    <name evidence="1" type="ORF">BQ8769_62</name>
</gene>
<evidence type="ECO:0000313" key="2">
    <source>
        <dbReference type="Proteomes" id="UP000245997"/>
    </source>
</evidence>
<dbReference type="AlphaFoldDB" id="A0A1W1EMB7"/>
<name>A0A1W1EMB7_ECOLX</name>
<reference evidence="2" key="1">
    <citation type="submission" date="2017-01" db="EMBL/GenBank/DDBJ databases">
        <authorList>
            <person name="Joensson R."/>
        </authorList>
    </citation>
    <scope>NUCLEOTIDE SEQUENCE [LARGE SCALE GENOMIC DNA]</scope>
</reference>
<evidence type="ECO:0000313" key="1">
    <source>
        <dbReference type="EMBL" id="SJK83444.1"/>
    </source>
</evidence>
<accession>A0A1W1EMB7</accession>
<proteinExistence type="predicted"/>
<protein>
    <submittedName>
        <fullName evidence="1">Uncharacterized protein</fullName>
    </submittedName>
</protein>
<dbReference type="RefSeq" id="WP_033807362.1">
    <property type="nucleotide sequence ID" value="NZ_JAKLYO010000108.1"/>
</dbReference>
<sequence length="131" mass="15122">MNKKITGLLIISLASIFLIDCTHQNKKDRFVYVINNKSFLLTKECVSEIKMGTPEIKDNNFIFIKLKEKPYCSEEFNKFIADNIGSDMKQYFNGKLIGKSYMASKLTTENGYRQMLPNRDIGKEIISAYTQ</sequence>
<dbReference type="Proteomes" id="UP000245997">
    <property type="component" value="Plasmid pAA"/>
</dbReference>